<organism evidence="2 3">
    <name type="scientific">Candidatus Taylorbacteria bacterium RIFCSPHIGHO2_02_FULL_45_35</name>
    <dbReference type="NCBI Taxonomy" id="1802311"/>
    <lineage>
        <taxon>Bacteria</taxon>
        <taxon>Candidatus Tayloriibacteriota</taxon>
    </lineage>
</organism>
<keyword evidence="1" id="KW-0378">Hydrolase</keyword>
<dbReference type="AlphaFoldDB" id="A0A1G2MT00"/>
<dbReference type="Pfam" id="PF04203">
    <property type="entry name" value="Sortase"/>
    <property type="match status" value="1"/>
</dbReference>
<dbReference type="Gene3D" id="2.40.260.10">
    <property type="entry name" value="Sortase"/>
    <property type="match status" value="1"/>
</dbReference>
<dbReference type="SUPFAM" id="SSF63817">
    <property type="entry name" value="Sortase"/>
    <property type="match status" value="1"/>
</dbReference>
<dbReference type="EMBL" id="MHRP01000037">
    <property type="protein sequence ID" value="OHA26111.1"/>
    <property type="molecule type" value="Genomic_DNA"/>
</dbReference>
<comment type="caution">
    <text evidence="2">The sequence shown here is derived from an EMBL/GenBank/DDBJ whole genome shotgun (WGS) entry which is preliminary data.</text>
</comment>
<protein>
    <recommendedName>
        <fullName evidence="4">Sortase</fullName>
    </recommendedName>
</protein>
<evidence type="ECO:0008006" key="4">
    <source>
        <dbReference type="Google" id="ProtNLM"/>
    </source>
</evidence>
<sequence length="209" mass="23005">MASLGLLFAMGFVPVEIKDAAQSFVSFGQSIYQPDVSAESNGIVPVPDTDGFITPTALSIQPKMISIEKIGVLTSIENPDSRDISVLDQALQKGVVHYPGSGSLEDDSNMFLFGHSTTIKTVRNQAYKALNRLGELALGDEIKVRSDDREYVYTVFSVSLVDQNEALVEFSKGKRMLTLSTCNTFGAREERFVVEAKYARDYEISNMLN</sequence>
<accession>A0A1G2MT00</accession>
<name>A0A1G2MT00_9BACT</name>
<proteinExistence type="predicted"/>
<evidence type="ECO:0000313" key="2">
    <source>
        <dbReference type="EMBL" id="OHA26111.1"/>
    </source>
</evidence>
<evidence type="ECO:0000256" key="1">
    <source>
        <dbReference type="ARBA" id="ARBA00022801"/>
    </source>
</evidence>
<reference evidence="2 3" key="1">
    <citation type="journal article" date="2016" name="Nat. Commun.">
        <title>Thousands of microbial genomes shed light on interconnected biogeochemical processes in an aquifer system.</title>
        <authorList>
            <person name="Anantharaman K."/>
            <person name="Brown C.T."/>
            <person name="Hug L.A."/>
            <person name="Sharon I."/>
            <person name="Castelle C.J."/>
            <person name="Probst A.J."/>
            <person name="Thomas B.C."/>
            <person name="Singh A."/>
            <person name="Wilkins M.J."/>
            <person name="Karaoz U."/>
            <person name="Brodie E.L."/>
            <person name="Williams K.H."/>
            <person name="Hubbard S.S."/>
            <person name="Banfield J.F."/>
        </authorList>
    </citation>
    <scope>NUCLEOTIDE SEQUENCE [LARGE SCALE GENOMIC DNA]</scope>
</reference>
<dbReference type="InterPro" id="IPR023365">
    <property type="entry name" value="Sortase_dom-sf"/>
</dbReference>
<dbReference type="Proteomes" id="UP000177943">
    <property type="component" value="Unassembled WGS sequence"/>
</dbReference>
<dbReference type="InterPro" id="IPR005754">
    <property type="entry name" value="Sortase"/>
</dbReference>
<evidence type="ECO:0000313" key="3">
    <source>
        <dbReference type="Proteomes" id="UP000177943"/>
    </source>
</evidence>
<gene>
    <name evidence="2" type="ORF">A3D56_01665</name>
</gene>
<dbReference type="GO" id="GO:0016787">
    <property type="term" value="F:hydrolase activity"/>
    <property type="evidence" value="ECO:0007669"/>
    <property type="project" value="UniProtKB-KW"/>
</dbReference>